<dbReference type="PANTHER" id="PTHR22100">
    <property type="entry name" value="WINGS APART-LIKE PROTEIN HOMOLOG"/>
    <property type="match status" value="1"/>
</dbReference>
<protein>
    <submittedName>
        <fullName evidence="4">Wings apart-like protein-like</fullName>
    </submittedName>
</protein>
<comment type="similarity">
    <text evidence="1">Belongs to the WAPL family.</text>
</comment>
<dbReference type="InterPro" id="IPR039874">
    <property type="entry name" value="WAPL"/>
</dbReference>
<feature type="region of interest" description="Disordered" evidence="2">
    <location>
        <begin position="1101"/>
        <end position="1123"/>
    </location>
</feature>
<feature type="compositionally biased region" description="Basic and acidic residues" evidence="2">
    <location>
        <begin position="122"/>
        <end position="134"/>
    </location>
</feature>
<name>A0A210R2M8_MIZYE</name>
<feature type="compositionally biased region" description="Basic and acidic residues" evidence="2">
    <location>
        <begin position="583"/>
        <end position="600"/>
    </location>
</feature>
<evidence type="ECO:0000256" key="2">
    <source>
        <dbReference type="SAM" id="MobiDB-lite"/>
    </source>
</evidence>
<dbReference type="Gene3D" id="1.25.10.10">
    <property type="entry name" value="Leucine-rich Repeat Variant"/>
    <property type="match status" value="1"/>
</dbReference>
<proteinExistence type="inferred from homology"/>
<feature type="compositionally biased region" description="Polar residues" evidence="2">
    <location>
        <begin position="355"/>
        <end position="369"/>
    </location>
</feature>
<feature type="region of interest" description="Disordered" evidence="2">
    <location>
        <begin position="325"/>
        <end position="668"/>
    </location>
</feature>
<evidence type="ECO:0000313" key="4">
    <source>
        <dbReference type="EMBL" id="OWF55247.1"/>
    </source>
</evidence>
<feature type="compositionally biased region" description="Basic and acidic residues" evidence="2">
    <location>
        <begin position="472"/>
        <end position="486"/>
    </location>
</feature>
<dbReference type="OrthoDB" id="78088at2759"/>
<dbReference type="STRING" id="6573.A0A210R2M8"/>
<feature type="compositionally biased region" description="Basic and acidic residues" evidence="2">
    <location>
        <begin position="344"/>
        <end position="354"/>
    </location>
</feature>
<feature type="compositionally biased region" description="Basic and acidic residues" evidence="2">
    <location>
        <begin position="1136"/>
        <end position="1145"/>
    </location>
</feature>
<sequence length="1260" mass="141038">MASKYAVKTYSRSYGRETAASKAFDEIVTNKSGAQNMPIKTANTKWGKTQFSRVRDEDPFQTTCKKVKSEVETEDPFSFGSDESETARQKMVKEEPPTSSHAAGLGRPAIPNMKVIKSHSYTPEKNKNEPEARNLDSQPTFKRPVRTYSRAAKKQNVDNTKQLSIDQFAKPVSNDEDDDMPVLEPEGSAAADPYASHSSSYAVIESSDDSEEKPDPYSQYDEDEEEEGAPHLLNEQRLTYSRHSKMAAFSGIVSSSPKTHLLQSDDEENPKATVLNFRSHFMDPAVYSRFNYVPRPEDPVGRLNNSKVLQKSEIKHGKGSTLIVICSPKPPTGESKTKLYHQKTVREPYSRDNAETTADDLQNSGNDSQELCKVEESGTDTSNFEFSEESSASTPSLEEHTSATNENDNPVKIQYSSRKGVKRGRDTSDKSVRYNKFFRSRNSAAMNEENDSKKISSSPEEQQTGLDDNNQENDHEQNTAPKEHPVHVKANKKKQDISTSFGFDEDGESQPSLESSEKSEGDPSAPQSMEVGEDAEQTMQQSEGSQSEEEEMDSSQNTQELSQTSADSQEAEPPKLTKAKTVRVREKKIFKSKNKGDVQKKMLQSPKKSPSKAVYNVRSWQEDFDEEERNKNKDDASGPPKLVPIPKMAPKFEEPGERPNEPPKLSRAVHWPDRLGDEAYTSVHVSKEHKELFTVVKNVKQAHECQEYGETQEFSDDVEYLLAGLQEGQPMSTRCLSCTGLAQKCILPAFRMHLRAHGTVAKIFCSLQDACTDPSLALCTALLMFMLSRDRLNMDLDGESLDLMLKLLGVDNQEQLSATITASGKRALNRNRDRVGAVYEQLQQECGTKLPDLESISTGNLAMESLLSLTSRRAGEWFKEELRTLGALDHIVDTVCSCIEAVGDDTTLLTDSTIENFKKIDRCLRVLENVTFVNTENQTYLISYKQGVLVQSICRALKTCEQCLPVYPLVESEKIEKDSTGYVVYSCVLAILRVLLNLTHDNEFGSTKTGEQTDFINVVLTCILQTPQHVPVDMRFDILVLSLGLMINLVEHCEVNRRRLIDAKTESPYEFEKHQKDLLPAAKALVQVFCHRYEIAKKMEEQDFGEPTTPQASPNKSGEWKESDSGIEWVINSAKKAKEAEREERANDDDTPLKEKLKQNEEDGKNANIDDEETFTKALHRAGKHMENSIVASYVALLLGCVIQDNTMFVDNIKVFLPKGNFDDMITILKKFLGFMNLTTAIGSTGGKSIAHVIEVLEGC</sequence>
<feature type="compositionally biased region" description="Basic and acidic residues" evidence="2">
    <location>
        <begin position="423"/>
        <end position="432"/>
    </location>
</feature>
<reference evidence="4 5" key="1">
    <citation type="journal article" date="2017" name="Nat. Ecol. Evol.">
        <title>Scallop genome provides insights into evolution of bilaterian karyotype and development.</title>
        <authorList>
            <person name="Wang S."/>
            <person name="Zhang J."/>
            <person name="Jiao W."/>
            <person name="Li J."/>
            <person name="Xun X."/>
            <person name="Sun Y."/>
            <person name="Guo X."/>
            <person name="Huan P."/>
            <person name="Dong B."/>
            <person name="Zhang L."/>
            <person name="Hu X."/>
            <person name="Sun X."/>
            <person name="Wang J."/>
            <person name="Zhao C."/>
            <person name="Wang Y."/>
            <person name="Wang D."/>
            <person name="Huang X."/>
            <person name="Wang R."/>
            <person name="Lv J."/>
            <person name="Li Y."/>
            <person name="Zhang Z."/>
            <person name="Liu B."/>
            <person name="Lu W."/>
            <person name="Hui Y."/>
            <person name="Liang J."/>
            <person name="Zhou Z."/>
            <person name="Hou R."/>
            <person name="Li X."/>
            <person name="Liu Y."/>
            <person name="Li H."/>
            <person name="Ning X."/>
            <person name="Lin Y."/>
            <person name="Zhao L."/>
            <person name="Xing Q."/>
            <person name="Dou J."/>
            <person name="Li Y."/>
            <person name="Mao J."/>
            <person name="Guo H."/>
            <person name="Dou H."/>
            <person name="Li T."/>
            <person name="Mu C."/>
            <person name="Jiang W."/>
            <person name="Fu Q."/>
            <person name="Fu X."/>
            <person name="Miao Y."/>
            <person name="Liu J."/>
            <person name="Yu Q."/>
            <person name="Li R."/>
            <person name="Liao H."/>
            <person name="Li X."/>
            <person name="Kong Y."/>
            <person name="Jiang Z."/>
            <person name="Chourrout D."/>
            <person name="Li R."/>
            <person name="Bao Z."/>
        </authorList>
    </citation>
    <scope>NUCLEOTIDE SEQUENCE [LARGE SCALE GENOMIC DNA]</scope>
    <source>
        <strain evidence="4 5">PY_sf001</strain>
    </source>
</reference>
<feature type="compositionally biased region" description="Basic and acidic residues" evidence="2">
    <location>
        <begin position="85"/>
        <end position="96"/>
    </location>
</feature>
<evidence type="ECO:0000313" key="5">
    <source>
        <dbReference type="Proteomes" id="UP000242188"/>
    </source>
</evidence>
<dbReference type="PROSITE" id="PS51271">
    <property type="entry name" value="WAPL"/>
    <property type="match status" value="1"/>
</dbReference>
<dbReference type="InterPro" id="IPR022771">
    <property type="entry name" value="WAPL_C"/>
</dbReference>
<feature type="compositionally biased region" description="Basic and acidic residues" evidence="2">
    <location>
        <begin position="1151"/>
        <end position="1165"/>
    </location>
</feature>
<dbReference type="AlphaFoldDB" id="A0A210R2M8"/>
<feature type="region of interest" description="Disordered" evidence="2">
    <location>
        <begin position="65"/>
        <end position="239"/>
    </location>
</feature>
<organism evidence="4 5">
    <name type="scientific">Mizuhopecten yessoensis</name>
    <name type="common">Japanese scallop</name>
    <name type="synonym">Patinopecten yessoensis</name>
    <dbReference type="NCBI Taxonomy" id="6573"/>
    <lineage>
        <taxon>Eukaryota</taxon>
        <taxon>Metazoa</taxon>
        <taxon>Spiralia</taxon>
        <taxon>Lophotrochozoa</taxon>
        <taxon>Mollusca</taxon>
        <taxon>Bivalvia</taxon>
        <taxon>Autobranchia</taxon>
        <taxon>Pteriomorphia</taxon>
        <taxon>Pectinida</taxon>
        <taxon>Pectinoidea</taxon>
        <taxon>Pectinidae</taxon>
        <taxon>Mizuhopecten</taxon>
    </lineage>
</organism>
<dbReference type="Proteomes" id="UP000242188">
    <property type="component" value="Unassembled WGS sequence"/>
</dbReference>
<accession>A0A210R2M8</accession>
<comment type="caution">
    <text evidence="4">The sequence shown here is derived from an EMBL/GenBank/DDBJ whole genome shotgun (WGS) entry which is preliminary data.</text>
</comment>
<evidence type="ECO:0000256" key="1">
    <source>
        <dbReference type="ARBA" id="ARBA00006854"/>
    </source>
</evidence>
<feature type="domain" description="WAPL" evidence="3">
    <location>
        <begin position="686"/>
        <end position="1239"/>
    </location>
</feature>
<feature type="region of interest" description="Disordered" evidence="2">
    <location>
        <begin position="1136"/>
        <end position="1171"/>
    </location>
</feature>
<dbReference type="Pfam" id="PF07814">
    <property type="entry name" value="WAPL"/>
    <property type="match status" value="1"/>
</dbReference>
<dbReference type="EMBL" id="NEDP02000729">
    <property type="protein sequence ID" value="OWF55247.1"/>
    <property type="molecule type" value="Genomic_DNA"/>
</dbReference>
<evidence type="ECO:0000259" key="3">
    <source>
        <dbReference type="PROSITE" id="PS51271"/>
    </source>
</evidence>
<dbReference type="InterPro" id="IPR012502">
    <property type="entry name" value="WAPL_dom"/>
</dbReference>
<feature type="compositionally biased region" description="Polar residues" evidence="2">
    <location>
        <begin position="455"/>
        <end position="466"/>
    </location>
</feature>
<keyword evidence="5" id="KW-1185">Reference proteome</keyword>
<feature type="compositionally biased region" description="Polar residues" evidence="2">
    <location>
        <begin position="557"/>
        <end position="568"/>
    </location>
</feature>
<dbReference type="PANTHER" id="PTHR22100:SF13">
    <property type="entry name" value="WINGS APART-LIKE PROTEIN HOMOLOG"/>
    <property type="match status" value="1"/>
</dbReference>
<gene>
    <name evidence="4" type="ORF">KP79_PYT06352</name>
</gene>
<dbReference type="InterPro" id="IPR011989">
    <property type="entry name" value="ARM-like"/>
</dbReference>
<feature type="compositionally biased region" description="Basic and acidic residues" evidence="2">
    <location>
        <begin position="650"/>
        <end position="661"/>
    </location>
</feature>